<evidence type="ECO:0000313" key="2">
    <source>
        <dbReference type="EMBL" id="RQG92482.1"/>
    </source>
</evidence>
<name>A0A3N6N333_NATCH</name>
<dbReference type="Proteomes" id="UP000282323">
    <property type="component" value="Unassembled WGS sequence"/>
</dbReference>
<keyword evidence="1" id="KW-1133">Transmembrane helix</keyword>
<evidence type="ECO:0000313" key="3">
    <source>
        <dbReference type="Proteomes" id="UP000282323"/>
    </source>
</evidence>
<protein>
    <submittedName>
        <fullName evidence="2">Uncharacterized protein</fullName>
    </submittedName>
</protein>
<comment type="caution">
    <text evidence="2">The sequence shown here is derived from an EMBL/GenBank/DDBJ whole genome shotgun (WGS) entry which is preliminary data.</text>
</comment>
<accession>A0A3N6N333</accession>
<keyword evidence="3" id="KW-1185">Reference proteome</keyword>
<dbReference type="AlphaFoldDB" id="A0A3N6N333"/>
<proteinExistence type="predicted"/>
<keyword evidence="1" id="KW-0472">Membrane</keyword>
<gene>
    <name evidence="2" type="ORF">EA473_15800</name>
</gene>
<feature type="transmembrane region" description="Helical" evidence="1">
    <location>
        <begin position="108"/>
        <end position="128"/>
    </location>
</feature>
<dbReference type="RefSeq" id="WP_124196566.1">
    <property type="nucleotide sequence ID" value="NZ_REGA01000015.1"/>
</dbReference>
<dbReference type="EMBL" id="REGA01000015">
    <property type="protein sequence ID" value="RQG92482.1"/>
    <property type="molecule type" value="Genomic_DNA"/>
</dbReference>
<reference evidence="2 3" key="1">
    <citation type="submission" date="2018-10" db="EMBL/GenBank/DDBJ databases">
        <title>Natrarchaeobius chitinivorans gen. nov., sp. nov., and Natrarchaeobius haloalkaliphilus sp. nov., alkaliphilic, chitin-utilizing haloarchaea from hypersaline alkaline lakes.</title>
        <authorList>
            <person name="Sorokin D.Y."/>
            <person name="Elcheninov A.G."/>
            <person name="Kostrikina N.A."/>
            <person name="Bale N.J."/>
            <person name="Sinninghe Damste J.S."/>
            <person name="Khijniak T.V."/>
            <person name="Kublanov I.V."/>
            <person name="Toshchakov S.V."/>
        </authorList>
    </citation>
    <scope>NUCLEOTIDE SEQUENCE [LARGE SCALE GENOMIC DNA]</scope>
    <source>
        <strain evidence="2 3">AArcht4T</strain>
    </source>
</reference>
<feature type="transmembrane region" description="Helical" evidence="1">
    <location>
        <begin position="148"/>
        <end position="169"/>
    </location>
</feature>
<evidence type="ECO:0000256" key="1">
    <source>
        <dbReference type="SAM" id="Phobius"/>
    </source>
</evidence>
<keyword evidence="1" id="KW-0812">Transmembrane</keyword>
<sequence>MTTVPTPQRVRDRFGTKIHLFHYVLEERTSPKSLAPAAIVALLAGATEAFVRHATVLGIEVFDLGVEATSLVAPGANAVSLLVTPIAVFAVGYHFARAADDYRATASLAAVLFLVAAITSAAVQIGLGQYTASSYVSVGHGVLVHLETAVSTGLAVTVAGLAGVGTHLARNGPARPDSASSTGGS</sequence>
<organism evidence="2 3">
    <name type="scientific">Natrarchaeobius chitinivorans</name>
    <dbReference type="NCBI Taxonomy" id="1679083"/>
    <lineage>
        <taxon>Archaea</taxon>
        <taxon>Methanobacteriati</taxon>
        <taxon>Methanobacteriota</taxon>
        <taxon>Stenosarchaea group</taxon>
        <taxon>Halobacteria</taxon>
        <taxon>Halobacteriales</taxon>
        <taxon>Natrialbaceae</taxon>
        <taxon>Natrarchaeobius</taxon>
    </lineage>
</organism>
<feature type="transmembrane region" description="Helical" evidence="1">
    <location>
        <begin position="34"/>
        <end position="51"/>
    </location>
</feature>
<feature type="transmembrane region" description="Helical" evidence="1">
    <location>
        <begin position="71"/>
        <end position="96"/>
    </location>
</feature>